<dbReference type="AlphaFoldDB" id="A0A0S4J331"/>
<evidence type="ECO:0000313" key="2">
    <source>
        <dbReference type="EMBL" id="CUG69056.1"/>
    </source>
</evidence>
<feature type="compositionally biased region" description="Polar residues" evidence="1">
    <location>
        <begin position="219"/>
        <end position="238"/>
    </location>
</feature>
<accession>A0A0S4J331</accession>
<name>A0A0S4J331_BODSA</name>
<feature type="region of interest" description="Disordered" evidence="1">
    <location>
        <begin position="219"/>
        <end position="282"/>
    </location>
</feature>
<dbReference type="EMBL" id="CYKH01000933">
    <property type="protein sequence ID" value="CUG69056.1"/>
    <property type="molecule type" value="Genomic_DNA"/>
</dbReference>
<protein>
    <submittedName>
        <fullName evidence="2">Uncharacterized protein</fullName>
    </submittedName>
</protein>
<reference evidence="3" key="1">
    <citation type="submission" date="2015-09" db="EMBL/GenBank/DDBJ databases">
        <authorList>
            <consortium name="Pathogen Informatics"/>
        </authorList>
    </citation>
    <scope>NUCLEOTIDE SEQUENCE [LARGE SCALE GENOMIC DNA]</scope>
    <source>
        <strain evidence="3">Lake Konstanz</strain>
    </source>
</reference>
<proteinExistence type="predicted"/>
<evidence type="ECO:0000313" key="3">
    <source>
        <dbReference type="Proteomes" id="UP000051952"/>
    </source>
</evidence>
<keyword evidence="3" id="KW-1185">Reference proteome</keyword>
<evidence type="ECO:0000256" key="1">
    <source>
        <dbReference type="SAM" id="MobiDB-lite"/>
    </source>
</evidence>
<gene>
    <name evidence="2" type="ORF">BSAL_83270</name>
</gene>
<sequence>MHMTTPRFMAPLERQRETYVNPHVHPPTNRTTTAPVVSVTAATNSMGVQRGSAFVTIKKPTPSSSSGTGVVVPSRTFPADSAEARLMSLMQQHHAHGTSLWPTRLEALEHQVHRVQFLDSPEEHFLRLVVERSKRYLRNIEEMMTEASSSLIAVDSGVLRTVSSSWEAAKGLVARAERILDEGYAKNLITSPSAPTTRQLTSSLQVVASNVSPVAALQSIQLPQRRSTTPRPLHQQQESISSPTRRSTPPPSRGSPSVVAHRSRGSSLHRPGEVPTAQRNNSHVALSARKDLLETIEAIGFGCLVAGELTGDAMAEAKQCFALLYGTSDGHRRFLKWCDEQTLHLSRCQSF</sequence>
<dbReference type="Proteomes" id="UP000051952">
    <property type="component" value="Unassembled WGS sequence"/>
</dbReference>
<dbReference type="VEuPathDB" id="TriTrypDB:BSAL_83270"/>
<organism evidence="2 3">
    <name type="scientific">Bodo saltans</name>
    <name type="common">Flagellated protozoan</name>
    <dbReference type="NCBI Taxonomy" id="75058"/>
    <lineage>
        <taxon>Eukaryota</taxon>
        <taxon>Discoba</taxon>
        <taxon>Euglenozoa</taxon>
        <taxon>Kinetoplastea</taxon>
        <taxon>Metakinetoplastina</taxon>
        <taxon>Eubodonida</taxon>
        <taxon>Bodonidae</taxon>
        <taxon>Bodo</taxon>
    </lineage>
</organism>